<dbReference type="Proteomes" id="UP000280346">
    <property type="component" value="Unassembled WGS sequence"/>
</dbReference>
<evidence type="ECO:0000313" key="5">
    <source>
        <dbReference type="EMBL" id="RUQ67605.1"/>
    </source>
</evidence>
<sequence>MLTVLRSLVAASILAGALGSPLNAWAQNGTLTFLHINDVYEIAPVNGEGGFAPLMTLLRRERAQDAAAVTTVGGDFLSPSLLLGVTKGAPMVALFNAIKVDAVTFGNHEFDFGPEVMKARMAESAFPWIGTNLAMADGSAFAATVPSWTKTVDGITVGFLGLVTPDTVRASSPGPDLRFRPTAEAAATAVKALRDGGASVVVALTHQTIAEDRDLAARVKGIDLILGGHDHDPICFYEGSTLILKAGHNARYLGVIKLLVSTKATDKGPVTTTRPAEWRFVSTAGVTADPEIGGIVEGYTRRLDSDLGAAIGTTATDLDSRQDSVRSRESSMGNLIADALRAALKADAAIVNGGGIRANALHPAGTTLTRKDVFAELPFGNLGVLVEMSGAELLAALENGVSKVADKAGRFPQVSGLTMVYDPATPPGRRVSAVTVGGQPLDPARIYRVATNDYLLKGGDGYDSFKRAKVLVDASGAMLLATIVMNHVEAQKTVSPAVEGRIVAK</sequence>
<dbReference type="InterPro" id="IPR006179">
    <property type="entry name" value="5_nucleotidase/apyrase"/>
</dbReference>
<dbReference type="OrthoDB" id="5469761at2"/>
<name>A0A433J598_9PROT</name>
<dbReference type="GO" id="GO:0009166">
    <property type="term" value="P:nucleotide catabolic process"/>
    <property type="evidence" value="ECO:0007669"/>
    <property type="project" value="InterPro"/>
</dbReference>
<comment type="caution">
    <text evidence="5">The sequence shown here is derived from an EMBL/GenBank/DDBJ whole genome shotgun (WGS) entry which is preliminary data.</text>
</comment>
<feature type="signal peptide" evidence="2">
    <location>
        <begin position="1"/>
        <end position="26"/>
    </location>
</feature>
<dbReference type="PRINTS" id="PR01607">
    <property type="entry name" value="APYRASEFAMLY"/>
</dbReference>
<keyword evidence="6" id="KW-1185">Reference proteome</keyword>
<dbReference type="EMBL" id="RZIJ01000017">
    <property type="protein sequence ID" value="RUQ67605.1"/>
    <property type="molecule type" value="Genomic_DNA"/>
</dbReference>
<evidence type="ECO:0000259" key="3">
    <source>
        <dbReference type="Pfam" id="PF00149"/>
    </source>
</evidence>
<evidence type="ECO:0000256" key="1">
    <source>
        <dbReference type="ARBA" id="ARBA00022729"/>
    </source>
</evidence>
<dbReference type="InterPro" id="IPR004843">
    <property type="entry name" value="Calcineurin-like_PHP"/>
</dbReference>
<dbReference type="SUPFAM" id="SSF55816">
    <property type="entry name" value="5'-nucleotidase (syn. UDP-sugar hydrolase), C-terminal domain"/>
    <property type="match status" value="1"/>
</dbReference>
<dbReference type="PANTHER" id="PTHR11575:SF24">
    <property type="entry name" value="5'-NUCLEOTIDASE"/>
    <property type="match status" value="1"/>
</dbReference>
<gene>
    <name evidence="5" type="ORF">EJ913_20530</name>
</gene>
<protein>
    <submittedName>
        <fullName evidence="5">Bifunctional metallophosphatase/5'-nucleotidase</fullName>
    </submittedName>
</protein>
<proteinExistence type="inferred from homology"/>
<dbReference type="Gene3D" id="3.60.21.10">
    <property type="match status" value="1"/>
</dbReference>
<comment type="similarity">
    <text evidence="2">Belongs to the 5'-nucleotidase family.</text>
</comment>
<dbReference type="RefSeq" id="WP_127001343.1">
    <property type="nucleotide sequence ID" value="NZ_JBNPXW010000015.1"/>
</dbReference>
<evidence type="ECO:0000313" key="6">
    <source>
        <dbReference type="Proteomes" id="UP000280346"/>
    </source>
</evidence>
<evidence type="ECO:0000256" key="2">
    <source>
        <dbReference type="RuleBase" id="RU362119"/>
    </source>
</evidence>
<dbReference type="Gene3D" id="3.90.780.10">
    <property type="entry name" value="5'-Nucleotidase, C-terminal domain"/>
    <property type="match status" value="1"/>
</dbReference>
<keyword evidence="1 2" id="KW-0732">Signal</keyword>
<dbReference type="InterPro" id="IPR036907">
    <property type="entry name" value="5'-Nucleotdase_C_sf"/>
</dbReference>
<dbReference type="InterPro" id="IPR029052">
    <property type="entry name" value="Metallo-depent_PP-like"/>
</dbReference>
<evidence type="ECO:0000259" key="4">
    <source>
        <dbReference type="Pfam" id="PF02872"/>
    </source>
</evidence>
<dbReference type="SUPFAM" id="SSF56300">
    <property type="entry name" value="Metallo-dependent phosphatases"/>
    <property type="match status" value="1"/>
</dbReference>
<dbReference type="GO" id="GO:0016787">
    <property type="term" value="F:hydrolase activity"/>
    <property type="evidence" value="ECO:0007669"/>
    <property type="project" value="UniProtKB-KW"/>
</dbReference>
<keyword evidence="2" id="KW-0378">Hydrolase</keyword>
<dbReference type="PANTHER" id="PTHR11575">
    <property type="entry name" value="5'-NUCLEOTIDASE-RELATED"/>
    <property type="match status" value="1"/>
</dbReference>
<feature type="domain" description="Calcineurin-like phosphoesterase" evidence="3">
    <location>
        <begin position="32"/>
        <end position="233"/>
    </location>
</feature>
<dbReference type="GO" id="GO:0000166">
    <property type="term" value="F:nucleotide binding"/>
    <property type="evidence" value="ECO:0007669"/>
    <property type="project" value="UniProtKB-KW"/>
</dbReference>
<dbReference type="Pfam" id="PF00149">
    <property type="entry name" value="Metallophos"/>
    <property type="match status" value="1"/>
</dbReference>
<dbReference type="AlphaFoldDB" id="A0A433J598"/>
<keyword evidence="2" id="KW-0547">Nucleotide-binding</keyword>
<dbReference type="InterPro" id="IPR008334">
    <property type="entry name" value="5'-Nucleotdase_C"/>
</dbReference>
<reference evidence="5 6" key="1">
    <citation type="submission" date="2018-12" db="EMBL/GenBank/DDBJ databases">
        <authorList>
            <person name="Yang Y."/>
        </authorList>
    </citation>
    <scope>NUCLEOTIDE SEQUENCE [LARGE SCALE GENOMIC DNA]</scope>
    <source>
        <strain evidence="5 6">GSF71</strain>
    </source>
</reference>
<accession>A0A433J598</accession>
<organism evidence="5 6">
    <name type="scientific">Azospirillum doebereinerae</name>
    <dbReference type="NCBI Taxonomy" id="92933"/>
    <lineage>
        <taxon>Bacteria</taxon>
        <taxon>Pseudomonadati</taxon>
        <taxon>Pseudomonadota</taxon>
        <taxon>Alphaproteobacteria</taxon>
        <taxon>Rhodospirillales</taxon>
        <taxon>Azospirillaceae</taxon>
        <taxon>Azospirillum</taxon>
    </lineage>
</organism>
<dbReference type="Pfam" id="PF02872">
    <property type="entry name" value="5_nucleotid_C"/>
    <property type="match status" value="1"/>
</dbReference>
<feature type="chain" id="PRO_5018815885" evidence="2">
    <location>
        <begin position="27"/>
        <end position="505"/>
    </location>
</feature>
<feature type="domain" description="5'-Nucleotidase C-terminal" evidence="4">
    <location>
        <begin position="311"/>
        <end position="466"/>
    </location>
</feature>